<sequence>MKTQQEIEKYLEEVKAEWRNCKKMDRKHLATVASGIINALNWVLETDTPFDFNCEEMK</sequence>
<organism evidence="1">
    <name type="scientific">Myoviridae sp. ctsip2</name>
    <dbReference type="NCBI Taxonomy" id="2826705"/>
    <lineage>
        <taxon>Viruses</taxon>
        <taxon>Duplodnaviria</taxon>
        <taxon>Heunggongvirae</taxon>
        <taxon>Uroviricota</taxon>
        <taxon>Caudoviricetes</taxon>
    </lineage>
</organism>
<reference evidence="1" key="1">
    <citation type="journal article" date="2021" name="Proc. Natl. Acad. Sci. U.S.A.">
        <title>A Catalog of Tens of Thousands of Viruses from Human Metagenomes Reveals Hidden Associations with Chronic Diseases.</title>
        <authorList>
            <person name="Tisza M.J."/>
            <person name="Buck C.B."/>
        </authorList>
    </citation>
    <scope>NUCLEOTIDE SEQUENCE</scope>
    <source>
        <strain evidence="1">Ctsip2</strain>
    </source>
</reference>
<name>A0A8S5N6F9_9CAUD</name>
<proteinExistence type="predicted"/>
<evidence type="ECO:0000313" key="1">
    <source>
        <dbReference type="EMBL" id="DAD89858.1"/>
    </source>
</evidence>
<protein>
    <submittedName>
        <fullName evidence="1">Uncharacterized protein</fullName>
    </submittedName>
</protein>
<accession>A0A8S5N6F9</accession>
<dbReference type="EMBL" id="BK015070">
    <property type="protein sequence ID" value="DAD89858.1"/>
    <property type="molecule type" value="Genomic_DNA"/>
</dbReference>